<dbReference type="Pfam" id="PF03619">
    <property type="entry name" value="Solute_trans_a"/>
    <property type="match status" value="1"/>
</dbReference>
<sequence>MSLVLEGRFYDTAATAGTAVACILASLPLLSPCCRLLLPRGLSSNNCSIRSKPSAAPSTSEFRTAPTTLAYRIILMVPVYALTSLLAFLFCSPQGSLQHAGARPLELASDSTTNASVFPGGRIPGRAAAAAAAAATALKQGSGGWRGLWLRGAREAYEVYALYTFLELMIALLGGEQQAVNQLHLKGTLQHVWPFNHVLPPMECDRAWLGHIKRLAAQFVFVKPAAFVLSACMQQEGFFFVALISNISAAVAMYALILFYMAVRRPLAPWRPLPKFLWLKAVVFVCFWQSLGLRWLAGLFIPGNREAAAAAAARLQDWLICLEMVPCAAAHLWAFPAREFAALGCPGGSPRLEGRHAAEDECSVLLQAANFAAASASTRADTPGADARGRCAFDGTPDDTGNGSVLKKPLHQLITSVHQLLMSDAVLSDATHAVFGPQQQQREFHLEPRSSTGISGGQ</sequence>
<dbReference type="SMART" id="SM01417">
    <property type="entry name" value="Solute_trans_a"/>
    <property type="match status" value="1"/>
</dbReference>
<keyword evidence="2 6" id="KW-0812">Transmembrane</keyword>
<evidence type="ECO:0000313" key="8">
    <source>
        <dbReference type="RefSeq" id="XP_026192485.1"/>
    </source>
</evidence>
<protein>
    <submittedName>
        <fullName evidence="8">Protein LAZ1</fullName>
    </submittedName>
</protein>
<evidence type="ECO:0000256" key="6">
    <source>
        <dbReference type="SAM" id="Phobius"/>
    </source>
</evidence>
<keyword evidence="4 6" id="KW-0472">Membrane</keyword>
<dbReference type="GeneID" id="34619309"/>
<evidence type="ECO:0000256" key="4">
    <source>
        <dbReference type="ARBA" id="ARBA00023136"/>
    </source>
</evidence>
<dbReference type="GO" id="GO:0016020">
    <property type="term" value="C:membrane"/>
    <property type="evidence" value="ECO:0007669"/>
    <property type="project" value="UniProtKB-SubCell"/>
</dbReference>
<evidence type="ECO:0000256" key="3">
    <source>
        <dbReference type="ARBA" id="ARBA00022989"/>
    </source>
</evidence>
<accession>A0A6P6RZE7</accession>
<dbReference type="PANTHER" id="PTHR23423">
    <property type="entry name" value="ORGANIC SOLUTE TRANSPORTER-RELATED"/>
    <property type="match status" value="1"/>
</dbReference>
<gene>
    <name evidence="8" type="primary">LOC34619309</name>
</gene>
<evidence type="ECO:0000256" key="1">
    <source>
        <dbReference type="ARBA" id="ARBA00004141"/>
    </source>
</evidence>
<feature type="transmembrane region" description="Helical" evidence="6">
    <location>
        <begin position="12"/>
        <end position="30"/>
    </location>
</feature>
<evidence type="ECO:0000256" key="5">
    <source>
        <dbReference type="SAM" id="MobiDB-lite"/>
    </source>
</evidence>
<feature type="region of interest" description="Disordered" evidence="5">
    <location>
        <begin position="379"/>
        <end position="404"/>
    </location>
</feature>
<feature type="transmembrane region" description="Helical" evidence="6">
    <location>
        <begin position="69"/>
        <end position="90"/>
    </location>
</feature>
<feature type="region of interest" description="Disordered" evidence="5">
    <location>
        <begin position="438"/>
        <end position="458"/>
    </location>
</feature>
<evidence type="ECO:0000256" key="2">
    <source>
        <dbReference type="ARBA" id="ARBA00022692"/>
    </source>
</evidence>
<dbReference type="InterPro" id="IPR005178">
    <property type="entry name" value="Ostalpha/TMEM184C"/>
</dbReference>
<name>A0A6P6RZE7_9EIME</name>
<keyword evidence="3 6" id="KW-1133">Transmembrane helix</keyword>
<feature type="compositionally biased region" description="Polar residues" evidence="5">
    <location>
        <begin position="449"/>
        <end position="458"/>
    </location>
</feature>
<reference evidence="8" key="1">
    <citation type="submission" date="2025-08" db="UniProtKB">
        <authorList>
            <consortium name="RefSeq"/>
        </authorList>
    </citation>
    <scope>IDENTIFICATION</scope>
</reference>
<keyword evidence="7" id="KW-1185">Reference proteome</keyword>
<dbReference type="AlphaFoldDB" id="A0A6P6RZE7"/>
<feature type="transmembrane region" description="Helical" evidence="6">
    <location>
        <begin position="238"/>
        <end position="263"/>
    </location>
</feature>
<proteinExistence type="predicted"/>
<evidence type="ECO:0000313" key="7">
    <source>
        <dbReference type="Proteomes" id="UP000515125"/>
    </source>
</evidence>
<comment type="subcellular location">
    <subcellularLocation>
        <location evidence="1">Membrane</location>
        <topology evidence="1">Multi-pass membrane protein</topology>
    </subcellularLocation>
</comment>
<dbReference type="RefSeq" id="XP_026192485.1">
    <property type="nucleotide sequence ID" value="XM_026336700.1"/>
</dbReference>
<organism evidence="7 8">
    <name type="scientific">Cyclospora cayetanensis</name>
    <dbReference type="NCBI Taxonomy" id="88456"/>
    <lineage>
        <taxon>Eukaryota</taxon>
        <taxon>Sar</taxon>
        <taxon>Alveolata</taxon>
        <taxon>Apicomplexa</taxon>
        <taxon>Conoidasida</taxon>
        <taxon>Coccidia</taxon>
        <taxon>Eucoccidiorida</taxon>
        <taxon>Eimeriorina</taxon>
        <taxon>Eimeriidae</taxon>
        <taxon>Cyclospora</taxon>
    </lineage>
</organism>
<dbReference type="Proteomes" id="UP000515125">
    <property type="component" value="Unplaced"/>
</dbReference>
<dbReference type="OrthoDB" id="5348404at2759"/>
<feature type="transmembrane region" description="Helical" evidence="6">
    <location>
        <begin position="275"/>
        <end position="297"/>
    </location>
</feature>